<evidence type="ECO:0000256" key="3">
    <source>
        <dbReference type="ARBA" id="ARBA00022475"/>
    </source>
</evidence>
<keyword evidence="6 7" id="KW-0472">Membrane</keyword>
<feature type="transmembrane region" description="Helical" evidence="7">
    <location>
        <begin position="166"/>
        <end position="184"/>
    </location>
</feature>
<keyword evidence="4 7" id="KW-0812">Transmembrane</keyword>
<feature type="domain" description="Type II secretion system protein GspF" evidence="8">
    <location>
        <begin position="269"/>
        <end position="391"/>
    </location>
</feature>
<evidence type="ECO:0000256" key="5">
    <source>
        <dbReference type="ARBA" id="ARBA00022989"/>
    </source>
</evidence>
<dbReference type="InterPro" id="IPR003004">
    <property type="entry name" value="GspF/PilC"/>
</dbReference>
<dbReference type="Proteomes" id="UP000663929">
    <property type="component" value="Chromosome"/>
</dbReference>
<evidence type="ECO:0000256" key="1">
    <source>
        <dbReference type="ARBA" id="ARBA00004651"/>
    </source>
</evidence>
<keyword evidence="3" id="KW-1003">Cell membrane</keyword>
<dbReference type="InterPro" id="IPR042094">
    <property type="entry name" value="T2SS_GspF_sf"/>
</dbReference>
<dbReference type="GO" id="GO:0005886">
    <property type="term" value="C:plasma membrane"/>
    <property type="evidence" value="ECO:0007669"/>
    <property type="project" value="UniProtKB-SubCell"/>
</dbReference>
<sequence length="399" mass="44497">MAQYKVKLGSSDGEVIERIVHGASQSEVHGHYTNEGYFVFSVKPSIDFAAVFGLKGKIPMRKFIMFNREFRGLIKAGLPVVESLDILLKRMKAGKLRDLLEQVREQITKGASLSEAFASFGDMIPRYYPALLHAGEQSGNLVEVLERFIQQEERLRKTRKKFLQSLTYPALLIAAALVAIYIMMTRAMPHFASMYEHSDKELPAMTQVVVNISNWTTDYYGYLFGITFVAAITLFLFAQTEKGALLTEGILRRIPLLGTVWVLQNQNIFARTLRLLLSGGVPLTQALTATAGGVPSRLLGISLLKVRDEVSHGGNLQEALDTHTFFHDSVGEMIRVGEATGTIEEMLDYLAEHGEEQSEDYLEMVSSLVAPIVLLFVGLLIAFLVLSMYLPMFSSFELV</sequence>
<dbReference type="PANTHER" id="PTHR30012:SF0">
    <property type="entry name" value="TYPE II SECRETION SYSTEM PROTEIN F-RELATED"/>
    <property type="match status" value="1"/>
</dbReference>
<organism evidence="9 10">
    <name type="scientific">Sulfidibacter corallicola</name>
    <dbReference type="NCBI Taxonomy" id="2818388"/>
    <lineage>
        <taxon>Bacteria</taxon>
        <taxon>Pseudomonadati</taxon>
        <taxon>Acidobacteriota</taxon>
        <taxon>Holophagae</taxon>
        <taxon>Acanthopleuribacterales</taxon>
        <taxon>Acanthopleuribacteraceae</taxon>
        <taxon>Sulfidibacter</taxon>
    </lineage>
</organism>
<evidence type="ECO:0000256" key="7">
    <source>
        <dbReference type="SAM" id="Phobius"/>
    </source>
</evidence>
<keyword evidence="5 7" id="KW-1133">Transmembrane helix</keyword>
<feature type="transmembrane region" description="Helical" evidence="7">
    <location>
        <begin position="219"/>
        <end position="238"/>
    </location>
</feature>
<evidence type="ECO:0000256" key="2">
    <source>
        <dbReference type="ARBA" id="ARBA00005745"/>
    </source>
</evidence>
<dbReference type="RefSeq" id="WP_237384251.1">
    <property type="nucleotide sequence ID" value="NZ_CP071793.1"/>
</dbReference>
<dbReference type="AlphaFoldDB" id="A0A8A4TYX6"/>
<comment type="similarity">
    <text evidence="2">Belongs to the GSP F family.</text>
</comment>
<gene>
    <name evidence="9" type="ORF">J3U87_17030</name>
</gene>
<evidence type="ECO:0000256" key="6">
    <source>
        <dbReference type="ARBA" id="ARBA00023136"/>
    </source>
</evidence>
<evidence type="ECO:0000256" key="4">
    <source>
        <dbReference type="ARBA" id="ARBA00022692"/>
    </source>
</evidence>
<reference evidence="9" key="1">
    <citation type="submission" date="2021-03" db="EMBL/GenBank/DDBJ databases">
        <title>Acanthopleuribacteraceae sp. M133.</title>
        <authorList>
            <person name="Wang G."/>
        </authorList>
    </citation>
    <scope>NUCLEOTIDE SEQUENCE</scope>
    <source>
        <strain evidence="9">M133</strain>
    </source>
</reference>
<feature type="transmembrane region" description="Helical" evidence="7">
    <location>
        <begin position="368"/>
        <end position="390"/>
    </location>
</feature>
<dbReference type="PANTHER" id="PTHR30012">
    <property type="entry name" value="GENERAL SECRETION PATHWAY PROTEIN"/>
    <property type="match status" value="1"/>
</dbReference>
<dbReference type="Pfam" id="PF00482">
    <property type="entry name" value="T2SSF"/>
    <property type="match status" value="2"/>
</dbReference>
<dbReference type="Gene3D" id="1.20.81.30">
    <property type="entry name" value="Type II secretion system (T2SS), domain F"/>
    <property type="match status" value="2"/>
</dbReference>
<evidence type="ECO:0000259" key="8">
    <source>
        <dbReference type="Pfam" id="PF00482"/>
    </source>
</evidence>
<dbReference type="PRINTS" id="PR00812">
    <property type="entry name" value="BCTERIALGSPF"/>
</dbReference>
<keyword evidence="10" id="KW-1185">Reference proteome</keyword>
<evidence type="ECO:0000313" key="10">
    <source>
        <dbReference type="Proteomes" id="UP000663929"/>
    </source>
</evidence>
<dbReference type="InterPro" id="IPR018076">
    <property type="entry name" value="T2SS_GspF_dom"/>
</dbReference>
<accession>A0A8A4TYX6</accession>
<name>A0A8A4TYX6_SULCO</name>
<dbReference type="KEGG" id="scor:J3U87_17030"/>
<dbReference type="EMBL" id="CP071793">
    <property type="protein sequence ID" value="QTD54152.1"/>
    <property type="molecule type" value="Genomic_DNA"/>
</dbReference>
<proteinExistence type="inferred from homology"/>
<evidence type="ECO:0000313" key="9">
    <source>
        <dbReference type="EMBL" id="QTD54152.1"/>
    </source>
</evidence>
<comment type="subcellular location">
    <subcellularLocation>
        <location evidence="1">Cell membrane</location>
        <topology evidence="1">Multi-pass membrane protein</topology>
    </subcellularLocation>
</comment>
<feature type="domain" description="Type II secretion system protein GspF" evidence="8">
    <location>
        <begin position="68"/>
        <end position="185"/>
    </location>
</feature>
<protein>
    <submittedName>
        <fullName evidence="9">Type II secretion system F family protein</fullName>
    </submittedName>
</protein>